<protein>
    <submittedName>
        <fullName evidence="1">Uncharacterized protein</fullName>
    </submittedName>
</protein>
<dbReference type="Proteomes" id="UP001358586">
    <property type="component" value="Chromosome 3"/>
</dbReference>
<sequence length="83" mass="8655">MVDKGSPNELGFKNIAGLVRPNGTASGSPVGPVLTNKLVYGTQCGNDVSNKNLKETSKLLDFNGPLEGKALPKVDRAMEGLGK</sequence>
<evidence type="ECO:0000313" key="1">
    <source>
        <dbReference type="EMBL" id="KAK5838886.1"/>
    </source>
</evidence>
<evidence type="ECO:0000313" key="2">
    <source>
        <dbReference type="Proteomes" id="UP001358586"/>
    </source>
</evidence>
<keyword evidence="2" id="KW-1185">Reference proteome</keyword>
<proteinExistence type="predicted"/>
<comment type="caution">
    <text evidence="1">The sequence shown here is derived from an EMBL/GenBank/DDBJ whole genome shotgun (WGS) entry which is preliminary data.</text>
</comment>
<accession>A0ABR0QHT8</accession>
<dbReference type="EMBL" id="JARKNE010000003">
    <property type="protein sequence ID" value="KAK5838886.1"/>
    <property type="molecule type" value="Genomic_DNA"/>
</dbReference>
<name>A0ABR0QHT8_GOSAR</name>
<organism evidence="1 2">
    <name type="scientific">Gossypium arboreum</name>
    <name type="common">Tree cotton</name>
    <name type="synonym">Gossypium nanking</name>
    <dbReference type="NCBI Taxonomy" id="29729"/>
    <lineage>
        <taxon>Eukaryota</taxon>
        <taxon>Viridiplantae</taxon>
        <taxon>Streptophyta</taxon>
        <taxon>Embryophyta</taxon>
        <taxon>Tracheophyta</taxon>
        <taxon>Spermatophyta</taxon>
        <taxon>Magnoliopsida</taxon>
        <taxon>eudicotyledons</taxon>
        <taxon>Gunneridae</taxon>
        <taxon>Pentapetalae</taxon>
        <taxon>rosids</taxon>
        <taxon>malvids</taxon>
        <taxon>Malvales</taxon>
        <taxon>Malvaceae</taxon>
        <taxon>Malvoideae</taxon>
        <taxon>Gossypium</taxon>
    </lineage>
</organism>
<reference evidence="1 2" key="1">
    <citation type="submission" date="2023-03" db="EMBL/GenBank/DDBJ databases">
        <title>WGS of Gossypium arboreum.</title>
        <authorList>
            <person name="Yu D."/>
        </authorList>
    </citation>
    <scope>NUCLEOTIDE SEQUENCE [LARGE SCALE GENOMIC DNA]</scope>
    <source>
        <tissue evidence="1">Leaf</tissue>
    </source>
</reference>
<gene>
    <name evidence="1" type="ORF">PVK06_007632</name>
</gene>